<dbReference type="EMBL" id="FQWZ01000003">
    <property type="protein sequence ID" value="SHG83935.1"/>
    <property type="molecule type" value="Genomic_DNA"/>
</dbReference>
<dbReference type="UniPathway" id="UPA00219"/>
<keyword evidence="6 10" id="KW-1133">Transmembrane helix</keyword>
<keyword evidence="13" id="KW-1185">Reference proteome</keyword>
<keyword evidence="2 10" id="KW-1003">Cell membrane</keyword>
<feature type="transmembrane region" description="Helical" evidence="10">
    <location>
        <begin position="227"/>
        <end position="252"/>
    </location>
</feature>
<dbReference type="GO" id="GO:0008360">
    <property type="term" value="P:regulation of cell shape"/>
    <property type="evidence" value="ECO:0007669"/>
    <property type="project" value="UniProtKB-UniRule"/>
</dbReference>
<feature type="transmembrane region" description="Helical" evidence="10">
    <location>
        <begin position="160"/>
        <end position="180"/>
    </location>
</feature>
<dbReference type="GO" id="GO:0034204">
    <property type="term" value="P:lipid translocation"/>
    <property type="evidence" value="ECO:0007669"/>
    <property type="project" value="TreeGrafter"/>
</dbReference>
<sequence length="517" mass="55218">MSRSLLKSTSIVSGLTLASRVLGLVREITLARAFGAGPMLDAFFIALMLPNLGRRIFAEGAFSQAFVPVFTETRTQQPHADVRDLTAVVAGTLGVALSVVTLIGCLAAPLMVWAFAPGFRDDPAQAALGADLLRWTFPYLMFISLTSMAGSILNSYGQFAVPAAAPVILNLCIIASAWISADSVMVLAYAVFAAGVLQLLSQLPWLMRLRLLPAPRFAPRDPRVRRILRLMLPVVIGSSVAQVSLLLNTSLATLVEDGAVSWLNFGSRLMEFPTGIFAIAVGTVILPALSSRHTEQAPEQFSDTLDWGLRTMLLLGLPSAVGLITLGGPLTATIFGHGRFGAHDIQMTTWVVWAYGAGFMGFALVKVLVPGFYARQETRLPVRYATIGLIAGMTMSLLSFAAVRGLGMPGAHVALALSTSLTAWVNTVLLYRRLRRDGIYRPGPGWAGFALQLLIANGLMAVVALAGAGDLNDWIAMDALHRAGRLGVVIAACGLAYSAALLAMGLRPRHLLMRRAR</sequence>
<dbReference type="STRING" id="490188.SAMN04488068_1602"/>
<feature type="transmembrane region" description="Helical" evidence="10">
    <location>
        <begin position="186"/>
        <end position="206"/>
    </location>
</feature>
<feature type="transmembrane region" description="Helical" evidence="10">
    <location>
        <begin position="486"/>
        <end position="506"/>
    </location>
</feature>
<comment type="pathway">
    <text evidence="10">Cell wall biogenesis; peptidoglycan biosynthesis.</text>
</comment>
<name>A0A1M5N3C2_9GAMM</name>
<dbReference type="AlphaFoldDB" id="A0A1M5N3C2"/>
<evidence type="ECO:0000256" key="1">
    <source>
        <dbReference type="ARBA" id="ARBA00004651"/>
    </source>
</evidence>
<dbReference type="PIRSF" id="PIRSF002869">
    <property type="entry name" value="MviN"/>
    <property type="match status" value="1"/>
</dbReference>
<dbReference type="PANTHER" id="PTHR47019">
    <property type="entry name" value="LIPID II FLIPPASE MURJ"/>
    <property type="match status" value="1"/>
</dbReference>
<keyword evidence="4 10" id="KW-0133">Cell shape</keyword>
<dbReference type="RefSeq" id="WP_072896281.1">
    <property type="nucleotide sequence ID" value="NZ_FQWZ01000003.1"/>
</dbReference>
<evidence type="ECO:0000256" key="5">
    <source>
        <dbReference type="ARBA" id="ARBA00022984"/>
    </source>
</evidence>
<dbReference type="PRINTS" id="PR01806">
    <property type="entry name" value="VIRFACTRMVIN"/>
</dbReference>
<dbReference type="GO" id="GO:0005886">
    <property type="term" value="C:plasma membrane"/>
    <property type="evidence" value="ECO:0007669"/>
    <property type="project" value="UniProtKB-SubCell"/>
</dbReference>
<dbReference type="Pfam" id="PF03023">
    <property type="entry name" value="MurJ"/>
    <property type="match status" value="1"/>
</dbReference>
<feature type="transmembrane region" description="Helical" evidence="10">
    <location>
        <begin position="272"/>
        <end position="290"/>
    </location>
</feature>
<evidence type="ECO:0000256" key="7">
    <source>
        <dbReference type="ARBA" id="ARBA00023136"/>
    </source>
</evidence>
<evidence type="ECO:0000313" key="12">
    <source>
        <dbReference type="EMBL" id="SHG83935.1"/>
    </source>
</evidence>
<feature type="transmembrane region" description="Helical" evidence="10">
    <location>
        <begin position="136"/>
        <end position="153"/>
    </location>
</feature>
<dbReference type="NCBIfam" id="TIGR01695">
    <property type="entry name" value="murJ_mviN"/>
    <property type="match status" value="1"/>
</dbReference>
<dbReference type="GO" id="GO:0071555">
    <property type="term" value="P:cell wall organization"/>
    <property type="evidence" value="ECO:0007669"/>
    <property type="project" value="UniProtKB-UniRule"/>
</dbReference>
<evidence type="ECO:0000256" key="10">
    <source>
        <dbReference type="HAMAP-Rule" id="MF_02078"/>
    </source>
</evidence>
<evidence type="ECO:0000256" key="6">
    <source>
        <dbReference type="ARBA" id="ARBA00022989"/>
    </source>
</evidence>
<evidence type="ECO:0000313" key="13">
    <source>
        <dbReference type="Proteomes" id="UP000199758"/>
    </source>
</evidence>
<protein>
    <recommendedName>
        <fullName evidence="10">Probable lipid II flippase MurJ</fullName>
    </recommendedName>
</protein>
<keyword evidence="5 10" id="KW-0573">Peptidoglycan synthesis</keyword>
<evidence type="ECO:0000256" key="9">
    <source>
        <dbReference type="ARBA" id="ARBA00061532"/>
    </source>
</evidence>
<evidence type="ECO:0000256" key="4">
    <source>
        <dbReference type="ARBA" id="ARBA00022960"/>
    </source>
</evidence>
<dbReference type="GO" id="GO:0015648">
    <property type="term" value="F:lipid-linked peptidoglycan transporter activity"/>
    <property type="evidence" value="ECO:0007669"/>
    <property type="project" value="UniProtKB-UniRule"/>
</dbReference>
<comment type="subcellular location">
    <subcellularLocation>
        <location evidence="10">Cell inner membrane</location>
        <topology evidence="10">Multi-pass membrane protein</topology>
    </subcellularLocation>
    <subcellularLocation>
        <location evidence="1">Cell membrane</location>
        <topology evidence="1">Multi-pass membrane protein</topology>
    </subcellularLocation>
</comment>
<keyword evidence="10" id="KW-0997">Cell inner membrane</keyword>
<dbReference type="CDD" id="cd13123">
    <property type="entry name" value="MATE_MurJ_like"/>
    <property type="match status" value="1"/>
</dbReference>
<keyword evidence="7 10" id="KW-0472">Membrane</keyword>
<feature type="transmembrane region" description="Helical" evidence="10">
    <location>
        <begin position="311"/>
        <end position="330"/>
    </location>
</feature>
<keyword evidence="10 11" id="KW-0961">Cell wall biogenesis/degradation</keyword>
<dbReference type="OrthoDB" id="9816572at2"/>
<reference evidence="12 13" key="1">
    <citation type="submission" date="2016-11" db="EMBL/GenBank/DDBJ databases">
        <authorList>
            <person name="Jaros S."/>
            <person name="Januszkiewicz K."/>
            <person name="Wedrychowicz H."/>
        </authorList>
    </citation>
    <scope>NUCLEOTIDE SEQUENCE [LARGE SCALE GENOMIC DNA]</scope>
    <source>
        <strain evidence="12 13">CGMCC 1.7049</strain>
    </source>
</reference>
<organism evidence="12 13">
    <name type="scientific">Hydrocarboniphaga daqingensis</name>
    <dbReference type="NCBI Taxonomy" id="490188"/>
    <lineage>
        <taxon>Bacteria</taxon>
        <taxon>Pseudomonadati</taxon>
        <taxon>Pseudomonadota</taxon>
        <taxon>Gammaproteobacteria</taxon>
        <taxon>Nevskiales</taxon>
        <taxon>Nevskiaceae</taxon>
        <taxon>Hydrocarboniphaga</taxon>
    </lineage>
</organism>
<evidence type="ECO:0000256" key="8">
    <source>
        <dbReference type="ARBA" id="ARBA00060041"/>
    </source>
</evidence>
<proteinExistence type="inferred from homology"/>
<feature type="transmembrane region" description="Helical" evidence="10">
    <location>
        <begin position="350"/>
        <end position="369"/>
    </location>
</feature>
<evidence type="ECO:0000256" key="3">
    <source>
        <dbReference type="ARBA" id="ARBA00022692"/>
    </source>
</evidence>
<dbReference type="InterPro" id="IPR004268">
    <property type="entry name" value="MurJ"/>
</dbReference>
<dbReference type="HAMAP" id="MF_02078">
    <property type="entry name" value="MurJ_MviN"/>
    <property type="match status" value="1"/>
</dbReference>
<comment type="function">
    <text evidence="8 10 11">Involved in peptidoglycan biosynthesis. Transports lipid-linked peptidoglycan precursors from the inner to the outer leaflet of the cytoplasmic membrane.</text>
</comment>
<evidence type="ECO:0000256" key="11">
    <source>
        <dbReference type="PIRNR" id="PIRNR002869"/>
    </source>
</evidence>
<accession>A0A1M5N3C2</accession>
<feature type="transmembrane region" description="Helical" evidence="10">
    <location>
        <begin position="381"/>
        <end position="403"/>
    </location>
</feature>
<gene>
    <name evidence="10" type="primary">murJ</name>
    <name evidence="12" type="ORF">SAMN04488068_1602</name>
</gene>
<keyword evidence="3 10" id="KW-0812">Transmembrane</keyword>
<keyword evidence="10 11" id="KW-0813">Transport</keyword>
<dbReference type="GO" id="GO:0009252">
    <property type="term" value="P:peptidoglycan biosynthetic process"/>
    <property type="evidence" value="ECO:0007669"/>
    <property type="project" value="UniProtKB-UniRule"/>
</dbReference>
<evidence type="ECO:0000256" key="2">
    <source>
        <dbReference type="ARBA" id="ARBA00022475"/>
    </source>
</evidence>
<feature type="transmembrane region" description="Helical" evidence="10">
    <location>
        <begin position="85"/>
        <end position="116"/>
    </location>
</feature>
<dbReference type="Proteomes" id="UP000199758">
    <property type="component" value="Unassembled WGS sequence"/>
</dbReference>
<dbReference type="InterPro" id="IPR051050">
    <property type="entry name" value="Lipid_II_flippase_MurJ/MviN"/>
</dbReference>
<feature type="transmembrane region" description="Helical" evidence="10">
    <location>
        <begin position="409"/>
        <end position="431"/>
    </location>
</feature>
<dbReference type="PANTHER" id="PTHR47019:SF1">
    <property type="entry name" value="LIPID II FLIPPASE MURJ"/>
    <property type="match status" value="1"/>
</dbReference>
<feature type="transmembrane region" description="Helical" evidence="10">
    <location>
        <begin position="443"/>
        <end position="466"/>
    </location>
</feature>
<comment type="similarity">
    <text evidence="9 10 11">Belongs to the MurJ/MviN family.</text>
</comment>